<keyword evidence="1" id="KW-0732">Signal</keyword>
<keyword evidence="3" id="KW-1185">Reference proteome</keyword>
<sequence length="333" mass="36886">MKPFPLLRLVGFAAVAAARTEVMLPLYTAPGGVTPNPDWQAAVDAIRNNPDMHFYVVINPNNGPKNTSFPGNPGFCNVWNDTDNRDWIPHGCNKDWSTNVDILNRLPNVQTLGYVYTRYGDTANRSIAEIEEDIAEWAAWREENTWTGRGNISIHGIWFDETGISIGNRSEYEELSGYARRVFDDKGADRGLFSVVMNPGSNPDRDYEPHLFAMSDAVVVRETCWTTVRGPDCPGNYVPFNYSTLAPGSGLPYDDALRPKSVVLVHQVRDPPPANNETLYEQIRGVVGLGLHSTYFTSAEWNVTTMLPASVGVVAEFLSRANNETQGQGGEAR</sequence>
<dbReference type="InterPro" id="IPR021986">
    <property type="entry name" value="Spherulin4"/>
</dbReference>
<comment type="caution">
    <text evidence="2">The sequence shown here is derived from an EMBL/GenBank/DDBJ whole genome shotgun (WGS) entry which is preliminary data.</text>
</comment>
<evidence type="ECO:0000256" key="1">
    <source>
        <dbReference type="SAM" id="SignalP"/>
    </source>
</evidence>
<accession>A0ABQ0GA63</accession>
<feature type="signal peptide" evidence="1">
    <location>
        <begin position="1"/>
        <end position="18"/>
    </location>
</feature>
<reference evidence="2 3" key="1">
    <citation type="submission" date="2024-09" db="EMBL/GenBank/DDBJ databases">
        <title>Itraconazole resistance in Madurella fahalii resulting from another homologue of gene encoding cytochrome P450 14-alpha sterol demethylase (CYP51).</title>
        <authorList>
            <person name="Yoshioka I."/>
            <person name="Fahal A.H."/>
            <person name="Kaneko S."/>
            <person name="Yaguchi T."/>
        </authorList>
    </citation>
    <scope>NUCLEOTIDE SEQUENCE [LARGE SCALE GENOMIC DNA]</scope>
    <source>
        <strain evidence="2 3">IFM 68171</strain>
    </source>
</reference>
<dbReference type="RefSeq" id="XP_070916378.1">
    <property type="nucleotide sequence ID" value="XM_071060277.1"/>
</dbReference>
<dbReference type="PANTHER" id="PTHR35040:SF9">
    <property type="entry name" value="4-LIKE CELL SURFACE PROTEIN, PUTATIVE (AFU_ORTHOLOGUE AFUA_4G14080)-RELATED"/>
    <property type="match status" value="1"/>
</dbReference>
<proteinExistence type="predicted"/>
<protein>
    <submittedName>
        <fullName evidence="2">Spherulin-4</fullName>
    </submittedName>
</protein>
<dbReference type="GeneID" id="98175600"/>
<evidence type="ECO:0000313" key="3">
    <source>
        <dbReference type="Proteomes" id="UP001628179"/>
    </source>
</evidence>
<name>A0ABQ0GA63_9PEZI</name>
<dbReference type="PANTHER" id="PTHR35040">
    <property type="match status" value="1"/>
</dbReference>
<gene>
    <name evidence="2" type="ORF">MFIFM68171_04857</name>
</gene>
<evidence type="ECO:0000313" key="2">
    <source>
        <dbReference type="EMBL" id="GAB1314647.1"/>
    </source>
</evidence>
<dbReference type="Proteomes" id="UP001628179">
    <property type="component" value="Unassembled WGS sequence"/>
</dbReference>
<organism evidence="2 3">
    <name type="scientific">Madurella fahalii</name>
    <dbReference type="NCBI Taxonomy" id="1157608"/>
    <lineage>
        <taxon>Eukaryota</taxon>
        <taxon>Fungi</taxon>
        <taxon>Dikarya</taxon>
        <taxon>Ascomycota</taxon>
        <taxon>Pezizomycotina</taxon>
        <taxon>Sordariomycetes</taxon>
        <taxon>Sordariomycetidae</taxon>
        <taxon>Sordariales</taxon>
        <taxon>Sordariales incertae sedis</taxon>
        <taxon>Madurella</taxon>
    </lineage>
</organism>
<feature type="chain" id="PRO_5047044614" evidence="1">
    <location>
        <begin position="19"/>
        <end position="333"/>
    </location>
</feature>
<dbReference type="EMBL" id="BAAFSV010000002">
    <property type="protein sequence ID" value="GAB1314647.1"/>
    <property type="molecule type" value="Genomic_DNA"/>
</dbReference>
<dbReference type="Pfam" id="PF12138">
    <property type="entry name" value="Spherulin4"/>
    <property type="match status" value="2"/>
</dbReference>